<organism evidence="2 3">
    <name type="scientific">Tulasnella calospora MUT 4182</name>
    <dbReference type="NCBI Taxonomy" id="1051891"/>
    <lineage>
        <taxon>Eukaryota</taxon>
        <taxon>Fungi</taxon>
        <taxon>Dikarya</taxon>
        <taxon>Basidiomycota</taxon>
        <taxon>Agaricomycotina</taxon>
        <taxon>Agaricomycetes</taxon>
        <taxon>Cantharellales</taxon>
        <taxon>Tulasnellaceae</taxon>
        <taxon>Tulasnella</taxon>
    </lineage>
</organism>
<accession>A0A0C3Q2E9</accession>
<evidence type="ECO:0000313" key="2">
    <source>
        <dbReference type="EMBL" id="KIO16956.1"/>
    </source>
</evidence>
<proteinExistence type="predicted"/>
<dbReference type="Proteomes" id="UP000054248">
    <property type="component" value="Unassembled WGS sequence"/>
</dbReference>
<dbReference type="HOGENOM" id="CLU_1448729_0_0_1"/>
<name>A0A0C3Q2E9_9AGAM</name>
<sequence>MTPSDGAEVTCSQAAVEMDHQLWTLDRVSRTGSETKAIFESWKPDVGGRITQPHATQTELPPELRPSLWKDAKLIERPVRPGIFDYNDFVIKRKEALSTRIIKGGLHLGIRTGPRSLRSFGIIYGEAKKGRKAYNWHLTHDMCSLAFFDAQIGEYSLAALDKFGFELTFITF</sequence>
<feature type="domain" description="Agglutinin C-terminal" evidence="1">
    <location>
        <begin position="60"/>
        <end position="154"/>
    </location>
</feature>
<evidence type="ECO:0000313" key="3">
    <source>
        <dbReference type="Proteomes" id="UP000054248"/>
    </source>
</evidence>
<reference evidence="3" key="2">
    <citation type="submission" date="2015-01" db="EMBL/GenBank/DDBJ databases">
        <title>Evolutionary Origins and Diversification of the Mycorrhizal Mutualists.</title>
        <authorList>
            <consortium name="DOE Joint Genome Institute"/>
            <consortium name="Mycorrhizal Genomics Consortium"/>
            <person name="Kohler A."/>
            <person name="Kuo A."/>
            <person name="Nagy L.G."/>
            <person name="Floudas D."/>
            <person name="Copeland A."/>
            <person name="Barry K.W."/>
            <person name="Cichocki N."/>
            <person name="Veneault-Fourrey C."/>
            <person name="LaButti K."/>
            <person name="Lindquist E.A."/>
            <person name="Lipzen A."/>
            <person name="Lundell T."/>
            <person name="Morin E."/>
            <person name="Murat C."/>
            <person name="Riley R."/>
            <person name="Ohm R."/>
            <person name="Sun H."/>
            <person name="Tunlid A."/>
            <person name="Henrissat B."/>
            <person name="Grigoriev I.V."/>
            <person name="Hibbett D.S."/>
            <person name="Martin F."/>
        </authorList>
    </citation>
    <scope>NUCLEOTIDE SEQUENCE [LARGE SCALE GENOMIC DNA]</scope>
    <source>
        <strain evidence="3">MUT 4182</strain>
    </source>
</reference>
<protein>
    <recommendedName>
        <fullName evidence="1">Agglutinin C-terminal domain-containing protein</fullName>
    </recommendedName>
</protein>
<dbReference type="InterPro" id="IPR040600">
    <property type="entry name" value="Agglutinin_C"/>
</dbReference>
<dbReference type="Gene3D" id="3.30.460.70">
    <property type="match status" value="1"/>
</dbReference>
<dbReference type="SUPFAM" id="SSF54001">
    <property type="entry name" value="Cysteine proteinases"/>
    <property type="match status" value="1"/>
</dbReference>
<dbReference type="InterPro" id="IPR038765">
    <property type="entry name" value="Papain-like_cys_pep_sf"/>
</dbReference>
<dbReference type="AlphaFoldDB" id="A0A0C3Q2E9"/>
<keyword evidence="3" id="KW-1185">Reference proteome</keyword>
<dbReference type="EMBL" id="KN823454">
    <property type="protein sequence ID" value="KIO16956.1"/>
    <property type="molecule type" value="Genomic_DNA"/>
</dbReference>
<gene>
    <name evidence="2" type="ORF">M407DRAFT_33397</name>
</gene>
<evidence type="ECO:0000259" key="1">
    <source>
        <dbReference type="Pfam" id="PF18021"/>
    </source>
</evidence>
<dbReference type="Pfam" id="PF18021">
    <property type="entry name" value="Agglutinin_C"/>
    <property type="match status" value="1"/>
</dbReference>
<reference evidence="2 3" key="1">
    <citation type="submission" date="2014-04" db="EMBL/GenBank/DDBJ databases">
        <authorList>
            <consortium name="DOE Joint Genome Institute"/>
            <person name="Kuo A."/>
            <person name="Girlanda M."/>
            <person name="Perotto S."/>
            <person name="Kohler A."/>
            <person name="Nagy L.G."/>
            <person name="Floudas D."/>
            <person name="Copeland A."/>
            <person name="Barry K.W."/>
            <person name="Cichocki N."/>
            <person name="Veneault-Fourrey C."/>
            <person name="LaButti K."/>
            <person name="Lindquist E.A."/>
            <person name="Lipzen A."/>
            <person name="Lundell T."/>
            <person name="Morin E."/>
            <person name="Murat C."/>
            <person name="Sun H."/>
            <person name="Tunlid A."/>
            <person name="Henrissat B."/>
            <person name="Grigoriev I.V."/>
            <person name="Hibbett D.S."/>
            <person name="Martin F."/>
            <person name="Nordberg H.P."/>
            <person name="Cantor M.N."/>
            <person name="Hua S.X."/>
        </authorList>
    </citation>
    <scope>NUCLEOTIDE SEQUENCE [LARGE SCALE GENOMIC DNA]</scope>
    <source>
        <strain evidence="2 3">MUT 4182</strain>
    </source>
</reference>